<organism evidence="2 3">
    <name type="scientific">Iphiclides podalirius</name>
    <name type="common">scarce swallowtail</name>
    <dbReference type="NCBI Taxonomy" id="110791"/>
    <lineage>
        <taxon>Eukaryota</taxon>
        <taxon>Metazoa</taxon>
        <taxon>Ecdysozoa</taxon>
        <taxon>Arthropoda</taxon>
        <taxon>Hexapoda</taxon>
        <taxon>Insecta</taxon>
        <taxon>Pterygota</taxon>
        <taxon>Neoptera</taxon>
        <taxon>Endopterygota</taxon>
        <taxon>Lepidoptera</taxon>
        <taxon>Glossata</taxon>
        <taxon>Ditrysia</taxon>
        <taxon>Papilionoidea</taxon>
        <taxon>Papilionidae</taxon>
        <taxon>Papilioninae</taxon>
        <taxon>Iphiclides</taxon>
    </lineage>
</organism>
<proteinExistence type="predicted"/>
<dbReference type="EMBL" id="OW152815">
    <property type="protein sequence ID" value="CAH2063285.1"/>
    <property type="molecule type" value="Genomic_DNA"/>
</dbReference>
<feature type="non-terminal residue" evidence="2">
    <location>
        <position position="121"/>
    </location>
</feature>
<name>A0ABN8IQI6_9NEOP</name>
<sequence>METLSFEIQIHAKTVRRKGESGFLKKNPHIIKYPSPAAVRLNSRWKTRRDRGRASSSVRMARGGERRGLCGAGRIRRGAGAEAARGEGSGGDTRTRRNADSPPRPSPSCTPLPLRRRLGNS</sequence>
<evidence type="ECO:0000313" key="3">
    <source>
        <dbReference type="Proteomes" id="UP000837857"/>
    </source>
</evidence>
<keyword evidence="3" id="KW-1185">Reference proteome</keyword>
<accession>A0ABN8IQI6</accession>
<evidence type="ECO:0000313" key="2">
    <source>
        <dbReference type="EMBL" id="CAH2063285.1"/>
    </source>
</evidence>
<reference evidence="2" key="1">
    <citation type="submission" date="2022-03" db="EMBL/GenBank/DDBJ databases">
        <authorList>
            <person name="Martin H S."/>
        </authorList>
    </citation>
    <scope>NUCLEOTIDE SEQUENCE</scope>
</reference>
<gene>
    <name evidence="2" type="ORF">IPOD504_LOCUS12453</name>
</gene>
<dbReference type="Proteomes" id="UP000837857">
    <property type="component" value="Chromosome 3"/>
</dbReference>
<protein>
    <submittedName>
        <fullName evidence="2">Uncharacterized protein</fullName>
    </submittedName>
</protein>
<feature type="region of interest" description="Disordered" evidence="1">
    <location>
        <begin position="45"/>
        <end position="121"/>
    </location>
</feature>
<evidence type="ECO:0000256" key="1">
    <source>
        <dbReference type="SAM" id="MobiDB-lite"/>
    </source>
</evidence>